<gene>
    <name evidence="1" type="ORF">Cflav_PD4436</name>
</gene>
<evidence type="ECO:0000313" key="1">
    <source>
        <dbReference type="EMBL" id="EEF61415.1"/>
    </source>
</evidence>
<sequence length="241" mass="26763">MGAADGEFRISNEDAPPSVARRLRGTRLERGFWRGGILRLGWEEQVGVWGRRCSKQSLPGAQHCRDQCFTPGYNVGGLSALSIEPLGRGWRGFWGGGILRLEWEEQVGVWGRRCSKQPLPGAQHCKDQCFTPGCNVGGLSALSIEPRGRGWRGFWRGGILRLGREEQVGVWGRRCSKQPLPGAQHCRHQCFTPGCNVGGLSALSIAPRGTRRRGELLGMLEDGGDGCRKFEWRFLSFEWKG</sequence>
<accession>B9XFQ1</accession>
<protein>
    <submittedName>
        <fullName evidence="1">Uncharacterized protein</fullName>
    </submittedName>
</protein>
<dbReference type="AlphaFoldDB" id="B9XFQ1"/>
<dbReference type="STRING" id="320771.Cflav_PD4436"/>
<proteinExistence type="predicted"/>
<organism evidence="1 2">
    <name type="scientific">Pedosphaera parvula (strain Ellin514)</name>
    <dbReference type="NCBI Taxonomy" id="320771"/>
    <lineage>
        <taxon>Bacteria</taxon>
        <taxon>Pseudomonadati</taxon>
        <taxon>Verrucomicrobiota</taxon>
        <taxon>Pedosphaerae</taxon>
        <taxon>Pedosphaerales</taxon>
        <taxon>Pedosphaeraceae</taxon>
        <taxon>Pedosphaera</taxon>
    </lineage>
</organism>
<dbReference type="EMBL" id="ABOX02000010">
    <property type="protein sequence ID" value="EEF61415.1"/>
    <property type="molecule type" value="Genomic_DNA"/>
</dbReference>
<reference evidence="1 2" key="1">
    <citation type="journal article" date="2011" name="J. Bacteriol.">
        <title>Genome sequence of 'Pedosphaera parvula' Ellin514, an aerobic Verrucomicrobial isolate from pasture soil.</title>
        <authorList>
            <person name="Kant R."/>
            <person name="van Passel M.W."/>
            <person name="Sangwan P."/>
            <person name="Palva A."/>
            <person name="Lucas S."/>
            <person name="Copeland A."/>
            <person name="Lapidus A."/>
            <person name="Glavina Del Rio T."/>
            <person name="Dalin E."/>
            <person name="Tice H."/>
            <person name="Bruce D."/>
            <person name="Goodwin L."/>
            <person name="Pitluck S."/>
            <person name="Chertkov O."/>
            <person name="Larimer F.W."/>
            <person name="Land M.L."/>
            <person name="Hauser L."/>
            <person name="Brettin T.S."/>
            <person name="Detter J.C."/>
            <person name="Han S."/>
            <person name="de Vos W.M."/>
            <person name="Janssen P.H."/>
            <person name="Smidt H."/>
        </authorList>
    </citation>
    <scope>NUCLEOTIDE SEQUENCE [LARGE SCALE GENOMIC DNA]</scope>
    <source>
        <strain evidence="1 2">Ellin514</strain>
    </source>
</reference>
<dbReference type="Proteomes" id="UP000003688">
    <property type="component" value="Unassembled WGS sequence"/>
</dbReference>
<keyword evidence="2" id="KW-1185">Reference proteome</keyword>
<comment type="caution">
    <text evidence="1">The sequence shown here is derived from an EMBL/GenBank/DDBJ whole genome shotgun (WGS) entry which is preliminary data.</text>
</comment>
<evidence type="ECO:0000313" key="2">
    <source>
        <dbReference type="Proteomes" id="UP000003688"/>
    </source>
</evidence>
<name>B9XFQ1_PEDPL</name>